<dbReference type="PANTHER" id="PTHR23322:SF1">
    <property type="entry name" value="FAS-ASSOCIATED FACTOR 2"/>
    <property type="match status" value="1"/>
</dbReference>
<dbReference type="Gene3D" id="1.10.8.10">
    <property type="entry name" value="DNA helicase RuvA subunit, C-terminal domain"/>
    <property type="match status" value="1"/>
</dbReference>
<dbReference type="Pfam" id="PF14555">
    <property type="entry name" value="UBA_4"/>
    <property type="match status" value="1"/>
</dbReference>
<dbReference type="SUPFAM" id="SSF52833">
    <property type="entry name" value="Thioredoxin-like"/>
    <property type="match status" value="1"/>
</dbReference>
<dbReference type="InterPro" id="IPR009060">
    <property type="entry name" value="UBA-like_sf"/>
</dbReference>
<evidence type="ECO:0000313" key="4">
    <source>
        <dbReference type="EMBL" id="OAF63271.1"/>
    </source>
</evidence>
<evidence type="ECO:0000259" key="3">
    <source>
        <dbReference type="PROSITE" id="PS50033"/>
    </source>
</evidence>
<evidence type="ECO:0000256" key="1">
    <source>
        <dbReference type="ARBA" id="ARBA00023054"/>
    </source>
</evidence>
<dbReference type="SUPFAM" id="SSF54236">
    <property type="entry name" value="Ubiquitin-like"/>
    <property type="match status" value="1"/>
</dbReference>
<feature type="region of interest" description="Disordered" evidence="2">
    <location>
        <begin position="72"/>
        <end position="103"/>
    </location>
</feature>
<dbReference type="InterPro" id="IPR050730">
    <property type="entry name" value="UBX_domain-protein"/>
</dbReference>
<dbReference type="GO" id="GO:0043130">
    <property type="term" value="F:ubiquitin binding"/>
    <property type="evidence" value="ECO:0007669"/>
    <property type="project" value="TreeGrafter"/>
</dbReference>
<dbReference type="GO" id="GO:0036503">
    <property type="term" value="P:ERAD pathway"/>
    <property type="evidence" value="ECO:0007669"/>
    <property type="project" value="TreeGrafter"/>
</dbReference>
<dbReference type="Pfam" id="PF00789">
    <property type="entry name" value="UBX"/>
    <property type="match status" value="1"/>
</dbReference>
<dbReference type="InterPro" id="IPR036249">
    <property type="entry name" value="Thioredoxin-like_sf"/>
</dbReference>
<dbReference type="EMBL" id="KV441386">
    <property type="protein sequence ID" value="OAF63271.1"/>
    <property type="molecule type" value="Genomic_DNA"/>
</dbReference>
<dbReference type="VEuPathDB" id="FungiDB:GMDG_06910"/>
<dbReference type="eggNOG" id="KOG1363">
    <property type="taxonomic scope" value="Eukaryota"/>
</dbReference>
<sequence>MATPAEVDIGQLSQSQQEALQQYTSVTDQDVQAAIPVLQRAQWNVQLAVSRFFDGDSGQVDPLADAIAAAQNAPPTRSGRHENLQESLLRGPSASTRPDAAPRIVPQPEDQIVRRPPLLLGLLFMPFNVVYKILSSSFGFFAYLFPFLPQLFQPRNTSAQNRRRNTTGRRMLSPQDTAARFKREFDEEYGSNSLPFFTNGYAQALDLAKKDLKFLMIIIMSPEHDDTSSFIRDTLLSPVVTAIINDPSNNIILWAGNVQDSEAYQVSTALRCTKFPFTALITHTAESGPTSMSVVARLTGPMSASTYAAKLQNTITTYTTQLNEARQARSAQQFERTLRQEQDSAYERSLAQDRERARQRREDEAAQAAEEQRAREEAAAAEKYANGLHQWKLWRVQNIASEPPKDATNAVRVAFRMPESAERVTRRFSPDTPLEELYAFVECYGTQEPGSGEKVVEPVDFEHKYKFRLVSPMPREVYDLEQDGSVLDRIGKSGNLIVEPIVDDDDAEDDE</sequence>
<gene>
    <name evidence="4" type="ORF">VC83_00026</name>
</gene>
<dbReference type="PROSITE" id="PS50033">
    <property type="entry name" value="UBX"/>
    <property type="match status" value="1"/>
</dbReference>
<feature type="compositionally biased region" description="Basic and acidic residues" evidence="2">
    <location>
        <begin position="336"/>
        <end position="374"/>
    </location>
</feature>
<dbReference type="GeneID" id="36283125"/>
<feature type="domain" description="UBX" evidence="3">
    <location>
        <begin position="406"/>
        <end position="491"/>
    </location>
</feature>
<dbReference type="AlphaFoldDB" id="A0A177APG4"/>
<protein>
    <recommendedName>
        <fullName evidence="3">UBX domain-containing protein</fullName>
    </recommendedName>
</protein>
<keyword evidence="1" id="KW-0175">Coiled coil</keyword>
<dbReference type="SMART" id="SM00166">
    <property type="entry name" value="UBX"/>
    <property type="match status" value="1"/>
</dbReference>
<dbReference type="InterPro" id="IPR006577">
    <property type="entry name" value="UAS"/>
</dbReference>
<dbReference type="OrthoDB" id="1026733at2759"/>
<organism evidence="4">
    <name type="scientific">Pseudogymnoascus destructans</name>
    <dbReference type="NCBI Taxonomy" id="655981"/>
    <lineage>
        <taxon>Eukaryota</taxon>
        <taxon>Fungi</taxon>
        <taxon>Dikarya</taxon>
        <taxon>Ascomycota</taxon>
        <taxon>Pezizomycotina</taxon>
        <taxon>Leotiomycetes</taxon>
        <taxon>Thelebolales</taxon>
        <taxon>Thelebolaceae</taxon>
        <taxon>Pseudogymnoascus</taxon>
    </lineage>
</organism>
<name>A0A177APG4_9PEZI</name>
<feature type="region of interest" description="Disordered" evidence="2">
    <location>
        <begin position="329"/>
        <end position="374"/>
    </location>
</feature>
<dbReference type="GO" id="GO:0005783">
    <property type="term" value="C:endoplasmic reticulum"/>
    <property type="evidence" value="ECO:0007669"/>
    <property type="project" value="TreeGrafter"/>
</dbReference>
<dbReference type="CDD" id="cd01767">
    <property type="entry name" value="UBX"/>
    <property type="match status" value="1"/>
</dbReference>
<dbReference type="Proteomes" id="UP000077154">
    <property type="component" value="Unassembled WGS sequence"/>
</dbReference>
<dbReference type="Gene3D" id="3.10.20.90">
    <property type="entry name" value="Phosphatidylinositol 3-kinase Catalytic Subunit, Chain A, domain 1"/>
    <property type="match status" value="1"/>
</dbReference>
<dbReference type="InterPro" id="IPR029071">
    <property type="entry name" value="Ubiquitin-like_domsf"/>
</dbReference>
<dbReference type="RefSeq" id="XP_024328540.1">
    <property type="nucleotide sequence ID" value="XM_024463723.1"/>
</dbReference>
<dbReference type="SMART" id="SM00594">
    <property type="entry name" value="UAS"/>
    <property type="match status" value="1"/>
</dbReference>
<dbReference type="PANTHER" id="PTHR23322">
    <property type="entry name" value="FAS-ASSOCIATED PROTEIN"/>
    <property type="match status" value="1"/>
</dbReference>
<dbReference type="Gene3D" id="3.40.30.10">
    <property type="entry name" value="Glutaredoxin"/>
    <property type="match status" value="1"/>
</dbReference>
<evidence type="ECO:0000256" key="2">
    <source>
        <dbReference type="SAM" id="MobiDB-lite"/>
    </source>
</evidence>
<dbReference type="SUPFAM" id="SSF46934">
    <property type="entry name" value="UBA-like"/>
    <property type="match status" value="1"/>
</dbReference>
<proteinExistence type="predicted"/>
<dbReference type="InterPro" id="IPR001012">
    <property type="entry name" value="UBX_dom"/>
</dbReference>
<reference evidence="4" key="1">
    <citation type="submission" date="2016-03" db="EMBL/GenBank/DDBJ databases">
        <title>Updated assembly of Pseudogymnoascus destructans, the fungus causing white-nose syndrome of bats.</title>
        <authorList>
            <person name="Palmer J.M."/>
            <person name="Drees K.P."/>
            <person name="Foster J.T."/>
            <person name="Lindner D.L."/>
        </authorList>
    </citation>
    <scope>NUCLEOTIDE SEQUENCE [LARGE SCALE GENOMIC DNA]</scope>
    <source>
        <strain evidence="4">20631-21</strain>
    </source>
</reference>
<accession>A0A177APG4</accession>